<keyword evidence="6" id="KW-0539">Nucleus</keyword>
<feature type="compositionally biased region" description="Low complexity" evidence="8">
    <location>
        <begin position="199"/>
        <end position="227"/>
    </location>
</feature>
<evidence type="ECO:0000256" key="6">
    <source>
        <dbReference type="ARBA" id="ARBA00023242"/>
    </source>
</evidence>
<feature type="non-terminal residue" evidence="10">
    <location>
        <position position="452"/>
    </location>
</feature>
<evidence type="ECO:0000256" key="2">
    <source>
        <dbReference type="ARBA" id="ARBA00022723"/>
    </source>
</evidence>
<dbReference type="SMART" id="SM00355">
    <property type="entry name" value="ZnF_C2H2"/>
    <property type="match status" value="2"/>
</dbReference>
<evidence type="ECO:0000256" key="5">
    <source>
        <dbReference type="ARBA" id="ARBA00022833"/>
    </source>
</evidence>
<dbReference type="Proteomes" id="UP000027920">
    <property type="component" value="Unassembled WGS sequence"/>
</dbReference>
<evidence type="ECO:0000313" key="10">
    <source>
        <dbReference type="EMBL" id="KEF52786.1"/>
    </source>
</evidence>
<dbReference type="InterPro" id="IPR013087">
    <property type="entry name" value="Znf_C2H2_type"/>
</dbReference>
<dbReference type="Gene3D" id="3.30.160.60">
    <property type="entry name" value="Classic Zinc Finger"/>
    <property type="match status" value="1"/>
</dbReference>
<dbReference type="HOGENOM" id="CLU_048982_0_0_1"/>
<dbReference type="PANTHER" id="PTHR16515:SF66">
    <property type="entry name" value="C2H2-TYPE DOMAIN-CONTAINING PROTEIN"/>
    <property type="match status" value="1"/>
</dbReference>
<feature type="compositionally biased region" description="Polar residues" evidence="8">
    <location>
        <begin position="332"/>
        <end position="347"/>
    </location>
</feature>
<evidence type="ECO:0000256" key="3">
    <source>
        <dbReference type="ARBA" id="ARBA00022737"/>
    </source>
</evidence>
<organism evidence="10 11">
    <name type="scientific">Exophiala aquamarina CBS 119918</name>
    <dbReference type="NCBI Taxonomy" id="1182545"/>
    <lineage>
        <taxon>Eukaryota</taxon>
        <taxon>Fungi</taxon>
        <taxon>Dikarya</taxon>
        <taxon>Ascomycota</taxon>
        <taxon>Pezizomycotina</taxon>
        <taxon>Eurotiomycetes</taxon>
        <taxon>Chaetothyriomycetidae</taxon>
        <taxon>Chaetothyriales</taxon>
        <taxon>Herpotrichiellaceae</taxon>
        <taxon>Exophiala</taxon>
    </lineage>
</organism>
<protein>
    <recommendedName>
        <fullName evidence="9">C2H2-type domain-containing protein</fullName>
    </recommendedName>
</protein>
<dbReference type="PROSITE" id="PS50157">
    <property type="entry name" value="ZINC_FINGER_C2H2_2"/>
    <property type="match status" value="2"/>
</dbReference>
<dbReference type="SUPFAM" id="SSF57667">
    <property type="entry name" value="beta-beta-alpha zinc fingers"/>
    <property type="match status" value="1"/>
</dbReference>
<feature type="domain" description="C2H2-type" evidence="9">
    <location>
        <begin position="232"/>
        <end position="264"/>
    </location>
</feature>
<dbReference type="InterPro" id="IPR036236">
    <property type="entry name" value="Znf_C2H2_sf"/>
</dbReference>
<dbReference type="RefSeq" id="XP_013255376.1">
    <property type="nucleotide sequence ID" value="XM_013399922.1"/>
</dbReference>
<evidence type="ECO:0000256" key="1">
    <source>
        <dbReference type="ARBA" id="ARBA00004123"/>
    </source>
</evidence>
<dbReference type="PANTHER" id="PTHR16515">
    <property type="entry name" value="PR DOMAIN ZINC FINGER PROTEIN"/>
    <property type="match status" value="1"/>
</dbReference>
<feature type="compositionally biased region" description="Low complexity" evidence="8">
    <location>
        <begin position="349"/>
        <end position="359"/>
    </location>
</feature>
<comment type="subcellular location">
    <subcellularLocation>
        <location evidence="1">Nucleus</location>
    </subcellularLocation>
</comment>
<keyword evidence="3" id="KW-0677">Repeat</keyword>
<sequence>THPTMDVQRQLREAPFFSILNDNDSPSFAIRSRISPPDPDKASSAALNPTSESTSPCPRPAKQARPDLIRQNHYSRSSSLSSAGSPPLLRFSSNSSMDSSPSPITPTYMYNDNNLPSFDPLTRQDLVGYLPSPTTITPFLDQQLMLATPMMPDHFSAKHCPPTLHTAQYPTVPASINPGFHHIPTPTSSSSSVPPPAAGPADAASCTPPVKIQSKTSPTTSSGPTPGKKNKYPCPYAQAHSCTATFTTSGHAARHGKKHTGEKGVHCPICNKAFTRKDNMKQHERTHKGSNAEPSGQNSASRRSKASVTKAAQRARQAQKDDTMHPDRSRRSSLIHSPLSEITSLAPPTTETSMSTESSLATNFYPEAPQLLMPIQTIPETLSPNTIYPPLNEDLLNQQGPLLPLPQRGLDKSEEFLMNGGLQMPSLVRGFSDLDTLAQVAESFDPYYAVPQ</sequence>
<dbReference type="VEuPathDB" id="FungiDB:A1O9_11203"/>
<dbReference type="FunFam" id="3.30.160.60:FF:002343">
    <property type="entry name" value="Zinc finger protein 33A"/>
    <property type="match status" value="1"/>
</dbReference>
<dbReference type="PROSITE" id="PS00028">
    <property type="entry name" value="ZINC_FINGER_C2H2_1"/>
    <property type="match status" value="1"/>
</dbReference>
<dbReference type="GO" id="GO:0005634">
    <property type="term" value="C:nucleus"/>
    <property type="evidence" value="ECO:0007669"/>
    <property type="project" value="UniProtKB-SubCell"/>
</dbReference>
<evidence type="ECO:0000256" key="4">
    <source>
        <dbReference type="ARBA" id="ARBA00022771"/>
    </source>
</evidence>
<feature type="region of interest" description="Disordered" evidence="8">
    <location>
        <begin position="22"/>
        <end position="108"/>
    </location>
</feature>
<reference evidence="10 11" key="1">
    <citation type="submission" date="2013-03" db="EMBL/GenBank/DDBJ databases">
        <title>The Genome Sequence of Exophiala aquamarina CBS 119918.</title>
        <authorList>
            <consortium name="The Broad Institute Genomics Platform"/>
            <person name="Cuomo C."/>
            <person name="de Hoog S."/>
            <person name="Gorbushina A."/>
            <person name="Walker B."/>
            <person name="Young S.K."/>
            <person name="Zeng Q."/>
            <person name="Gargeya S."/>
            <person name="Fitzgerald M."/>
            <person name="Haas B."/>
            <person name="Abouelleil A."/>
            <person name="Allen A.W."/>
            <person name="Alvarado L."/>
            <person name="Arachchi H.M."/>
            <person name="Berlin A.M."/>
            <person name="Chapman S.B."/>
            <person name="Gainer-Dewar J."/>
            <person name="Goldberg J."/>
            <person name="Griggs A."/>
            <person name="Gujja S."/>
            <person name="Hansen M."/>
            <person name="Howarth C."/>
            <person name="Imamovic A."/>
            <person name="Ireland A."/>
            <person name="Larimer J."/>
            <person name="McCowan C."/>
            <person name="Murphy C."/>
            <person name="Pearson M."/>
            <person name="Poon T.W."/>
            <person name="Priest M."/>
            <person name="Roberts A."/>
            <person name="Saif S."/>
            <person name="Shea T."/>
            <person name="Sisk P."/>
            <person name="Sykes S."/>
            <person name="Wortman J."/>
            <person name="Nusbaum C."/>
            <person name="Birren B."/>
        </authorList>
    </citation>
    <scope>NUCLEOTIDE SEQUENCE [LARGE SCALE GENOMIC DNA]</scope>
    <source>
        <strain evidence="10 11">CBS 119918</strain>
    </source>
</reference>
<gene>
    <name evidence="10" type="ORF">A1O9_11203</name>
</gene>
<dbReference type="EMBL" id="AMGV01000016">
    <property type="protein sequence ID" value="KEF52786.1"/>
    <property type="molecule type" value="Genomic_DNA"/>
</dbReference>
<dbReference type="STRING" id="1182545.A0A072NZ06"/>
<feature type="domain" description="C2H2-type" evidence="9">
    <location>
        <begin position="265"/>
        <end position="292"/>
    </location>
</feature>
<accession>A0A072NZ06</accession>
<proteinExistence type="predicted"/>
<feature type="region of interest" description="Disordered" evidence="8">
    <location>
        <begin position="177"/>
        <end position="232"/>
    </location>
</feature>
<feature type="region of interest" description="Disordered" evidence="8">
    <location>
        <begin position="279"/>
        <end position="359"/>
    </location>
</feature>
<dbReference type="GO" id="GO:0008270">
    <property type="term" value="F:zinc ion binding"/>
    <property type="evidence" value="ECO:0007669"/>
    <property type="project" value="UniProtKB-KW"/>
</dbReference>
<feature type="non-terminal residue" evidence="10">
    <location>
        <position position="1"/>
    </location>
</feature>
<dbReference type="OrthoDB" id="6365676at2759"/>
<keyword evidence="5" id="KW-0862">Zinc</keyword>
<comment type="caution">
    <text evidence="10">The sequence shown here is derived from an EMBL/GenBank/DDBJ whole genome shotgun (WGS) entry which is preliminary data.</text>
</comment>
<keyword evidence="2" id="KW-0479">Metal-binding</keyword>
<keyword evidence="11" id="KW-1185">Reference proteome</keyword>
<keyword evidence="4 7" id="KW-0863">Zinc-finger</keyword>
<feature type="compositionally biased region" description="Polar residues" evidence="8">
    <location>
        <begin position="45"/>
        <end position="56"/>
    </location>
</feature>
<dbReference type="Pfam" id="PF00096">
    <property type="entry name" value="zf-C2H2"/>
    <property type="match status" value="1"/>
</dbReference>
<feature type="compositionally biased region" description="Polar residues" evidence="8">
    <location>
        <begin position="292"/>
        <end position="301"/>
    </location>
</feature>
<feature type="compositionally biased region" description="Low complexity" evidence="8">
    <location>
        <begin position="75"/>
        <end position="102"/>
    </location>
</feature>
<evidence type="ECO:0000259" key="9">
    <source>
        <dbReference type="PROSITE" id="PS50157"/>
    </source>
</evidence>
<name>A0A072NZ06_9EURO</name>
<dbReference type="GeneID" id="25286103"/>
<evidence type="ECO:0000256" key="8">
    <source>
        <dbReference type="SAM" id="MobiDB-lite"/>
    </source>
</evidence>
<evidence type="ECO:0000313" key="11">
    <source>
        <dbReference type="Proteomes" id="UP000027920"/>
    </source>
</evidence>
<dbReference type="InterPro" id="IPR050331">
    <property type="entry name" value="Zinc_finger"/>
</dbReference>
<dbReference type="GO" id="GO:0010468">
    <property type="term" value="P:regulation of gene expression"/>
    <property type="evidence" value="ECO:0007669"/>
    <property type="project" value="TreeGrafter"/>
</dbReference>
<evidence type="ECO:0000256" key="7">
    <source>
        <dbReference type="PROSITE-ProRule" id="PRU00042"/>
    </source>
</evidence>
<dbReference type="AlphaFoldDB" id="A0A072NZ06"/>
<feature type="compositionally biased region" description="Basic and acidic residues" evidence="8">
    <location>
        <begin position="318"/>
        <end position="330"/>
    </location>
</feature>